<dbReference type="SMART" id="SM00382">
    <property type="entry name" value="AAA"/>
    <property type="match status" value="1"/>
</dbReference>
<dbReference type="PROSITE" id="PS00211">
    <property type="entry name" value="ABC_TRANSPORTER_1"/>
    <property type="match status" value="1"/>
</dbReference>
<evidence type="ECO:0000256" key="2">
    <source>
        <dbReference type="ARBA" id="ARBA00022448"/>
    </source>
</evidence>
<dbReference type="Gene3D" id="3.40.50.300">
    <property type="entry name" value="P-loop containing nucleotide triphosphate hydrolases"/>
    <property type="match status" value="1"/>
</dbReference>
<dbReference type="InterPro" id="IPR017871">
    <property type="entry name" value="ABC_transporter-like_CS"/>
</dbReference>
<accession>A0ABT1WLR7</accession>
<evidence type="ECO:0000256" key="1">
    <source>
        <dbReference type="ARBA" id="ARBA00004202"/>
    </source>
</evidence>
<reference evidence="6" key="3">
    <citation type="journal article" date="2023" name="Microbiol. Resour. Announc.">
        <title>Draft Genome Sequence of Granulicatella sp. Strain S8, Isolated from a Marine Fish, Seriola quinqueradiata.</title>
        <authorList>
            <person name="Lee M."/>
            <person name="Farooq A."/>
            <person name="Jeong J.B."/>
            <person name="Jung M.Y."/>
        </authorList>
    </citation>
    <scope>NUCLEOTIDE SEQUENCE</scope>
    <source>
        <strain evidence="6">S8</strain>
    </source>
</reference>
<dbReference type="SUPFAM" id="SSF52540">
    <property type="entry name" value="P-loop containing nucleoside triphosphate hydrolases"/>
    <property type="match status" value="1"/>
</dbReference>
<keyword evidence="3" id="KW-0547">Nucleotide-binding</keyword>
<reference evidence="6" key="1">
    <citation type="submission" date="2022-07" db="EMBL/GenBank/DDBJ databases">
        <authorList>
            <person name="Jung M.-Y."/>
            <person name="Lee M."/>
        </authorList>
    </citation>
    <scope>NUCLEOTIDE SEQUENCE</scope>
    <source>
        <strain evidence="6">S8</strain>
    </source>
</reference>
<name>A0ABT1WLR7_9LACT</name>
<dbReference type="InterPro" id="IPR003439">
    <property type="entry name" value="ABC_transporter-like_ATP-bd"/>
</dbReference>
<dbReference type="InterPro" id="IPR003593">
    <property type="entry name" value="AAA+_ATPase"/>
</dbReference>
<feature type="domain" description="ABC transporter" evidence="5">
    <location>
        <begin position="5"/>
        <end position="219"/>
    </location>
</feature>
<comment type="subcellular location">
    <subcellularLocation>
        <location evidence="1">Cell membrane</location>
        <topology evidence="1">Peripheral membrane protein</topology>
    </subcellularLocation>
</comment>
<proteinExistence type="predicted"/>
<dbReference type="PROSITE" id="PS50893">
    <property type="entry name" value="ABC_TRANSPORTER_2"/>
    <property type="match status" value="1"/>
</dbReference>
<keyword evidence="2" id="KW-0813">Transport</keyword>
<protein>
    <submittedName>
        <fullName evidence="6">ATP-binding cassette domain-containing protein</fullName>
    </submittedName>
</protein>
<dbReference type="EMBL" id="JANHNZ010000002">
    <property type="protein sequence ID" value="MCQ9209467.1"/>
    <property type="molecule type" value="Genomic_DNA"/>
</dbReference>
<dbReference type="InterPro" id="IPR015856">
    <property type="entry name" value="ABC_transpr_CbiO/EcfA_su"/>
</dbReference>
<dbReference type="PANTHER" id="PTHR42781:SF4">
    <property type="entry name" value="SPERMIDINE_PUTRESCINE IMPORT ATP-BINDING PROTEIN POTA"/>
    <property type="match status" value="1"/>
</dbReference>
<organism evidence="6 7">
    <name type="scientific">Granulicatella seriolae</name>
    <dbReference type="NCBI Taxonomy" id="2967226"/>
    <lineage>
        <taxon>Bacteria</taxon>
        <taxon>Bacillati</taxon>
        <taxon>Bacillota</taxon>
        <taxon>Bacilli</taxon>
        <taxon>Lactobacillales</taxon>
        <taxon>Carnobacteriaceae</taxon>
        <taxon>Granulicatella</taxon>
    </lineage>
</organism>
<gene>
    <name evidence="6" type="ORF">NPA36_02785</name>
</gene>
<dbReference type="RefSeq" id="WP_256944582.1">
    <property type="nucleotide sequence ID" value="NZ_JANHNZ010000002.1"/>
</dbReference>
<dbReference type="InterPro" id="IPR050093">
    <property type="entry name" value="ABC_SmlMolc_Importer"/>
</dbReference>
<comment type="caution">
    <text evidence="6">The sequence shown here is derived from an EMBL/GenBank/DDBJ whole genome shotgun (WGS) entry which is preliminary data.</text>
</comment>
<dbReference type="Proteomes" id="UP001059480">
    <property type="component" value="Unassembled WGS sequence"/>
</dbReference>
<keyword evidence="4 6" id="KW-0067">ATP-binding</keyword>
<reference evidence="6" key="2">
    <citation type="journal article" date="2023" name="Curr. Microbiol.">
        <title>Granulicatella seriolae sp. nov., a Novel Facultative Anaerobe Isolated from Yellowtail Marine Fish.</title>
        <authorList>
            <person name="Lee M."/>
            <person name="Choi Y.J."/>
            <person name="Farooq A."/>
            <person name="Jeong J.B."/>
            <person name="Jung M.Y."/>
        </authorList>
    </citation>
    <scope>NUCLEOTIDE SEQUENCE</scope>
    <source>
        <strain evidence="6">S8</strain>
    </source>
</reference>
<keyword evidence="7" id="KW-1185">Reference proteome</keyword>
<dbReference type="GO" id="GO:0005524">
    <property type="term" value="F:ATP binding"/>
    <property type="evidence" value="ECO:0007669"/>
    <property type="project" value="UniProtKB-KW"/>
</dbReference>
<sequence length="219" mass="24674">MTELIKIDQMSFEDEGNQILKEINLSIAEGEFLAVAGPSGSGKSTLLKVIASLLEPTSGTIYYKQKPLDQLDPPEYRKEVSYCFQTAQLFGETVRDNLAFPYDIRQQAFDEKRAIELLELVSLPKNYLDKSIQTLSGGEKQRVALIRSMMIPPQVLLLDEITSALDQESRQTIWDWIKYIRTNSSTTIVMVSHNPEEVKLANKEIYIDKGQISQAGGLV</sequence>
<dbReference type="PANTHER" id="PTHR42781">
    <property type="entry name" value="SPERMIDINE/PUTRESCINE IMPORT ATP-BINDING PROTEIN POTA"/>
    <property type="match status" value="1"/>
</dbReference>
<evidence type="ECO:0000313" key="6">
    <source>
        <dbReference type="EMBL" id="MCQ9209467.1"/>
    </source>
</evidence>
<evidence type="ECO:0000256" key="3">
    <source>
        <dbReference type="ARBA" id="ARBA00022741"/>
    </source>
</evidence>
<dbReference type="InterPro" id="IPR027417">
    <property type="entry name" value="P-loop_NTPase"/>
</dbReference>
<dbReference type="Pfam" id="PF00005">
    <property type="entry name" value="ABC_tran"/>
    <property type="match status" value="1"/>
</dbReference>
<evidence type="ECO:0000313" key="7">
    <source>
        <dbReference type="Proteomes" id="UP001059480"/>
    </source>
</evidence>
<evidence type="ECO:0000259" key="5">
    <source>
        <dbReference type="PROSITE" id="PS50893"/>
    </source>
</evidence>
<dbReference type="CDD" id="cd03225">
    <property type="entry name" value="ABC_cobalt_CbiO_domain1"/>
    <property type="match status" value="1"/>
</dbReference>
<evidence type="ECO:0000256" key="4">
    <source>
        <dbReference type="ARBA" id="ARBA00022840"/>
    </source>
</evidence>